<dbReference type="PANTHER" id="PTHR31987:SF1">
    <property type="entry name" value="GLUTAMINASE A"/>
    <property type="match status" value="1"/>
</dbReference>
<sequence>MLSAGQMTLIIQFLSPIETDNLTKQSIPFSYITFECESTDGVAHEVEVYSDISAGWISGDRGNEAIWNTTLTGSSIIHSVQRESQQYMTETSNIAEDARVYHTMAKRDGMTYQSGVDNDVRGTFRDKGKLLNTKDTNFRPINQSFVVFGISVDLGTITSTSGPVVWGLGLVRDPIINYPSASGASLDSYRPYFFSDSQFSGKQIEDVVDSFLKDYDLAAQRAADLDKKILADSSVVFPEGNGQYHNLLAMAARQAVAIDFTFANVEQDGKNRVDIKAFMKNTGFDT</sequence>
<dbReference type="Proteomes" id="UP001498398">
    <property type="component" value="Unassembled WGS sequence"/>
</dbReference>
<proteinExistence type="predicted"/>
<dbReference type="InterPro" id="IPR052743">
    <property type="entry name" value="Glutaminase_GtaA"/>
</dbReference>
<accession>A0ABR1IUB8</accession>
<organism evidence="2 3">
    <name type="scientific">Marasmiellus scandens</name>
    <dbReference type="NCBI Taxonomy" id="2682957"/>
    <lineage>
        <taxon>Eukaryota</taxon>
        <taxon>Fungi</taxon>
        <taxon>Dikarya</taxon>
        <taxon>Basidiomycota</taxon>
        <taxon>Agaricomycotina</taxon>
        <taxon>Agaricomycetes</taxon>
        <taxon>Agaricomycetidae</taxon>
        <taxon>Agaricales</taxon>
        <taxon>Marasmiineae</taxon>
        <taxon>Omphalotaceae</taxon>
        <taxon>Marasmiellus</taxon>
    </lineage>
</organism>
<dbReference type="PANTHER" id="PTHR31987">
    <property type="entry name" value="GLUTAMINASE A-RELATED"/>
    <property type="match status" value="1"/>
</dbReference>
<keyword evidence="3" id="KW-1185">Reference proteome</keyword>
<protein>
    <recommendedName>
        <fullName evidence="1">Glutaminase A N-terminal domain-containing protein</fullName>
    </recommendedName>
</protein>
<name>A0ABR1IUB8_9AGAR</name>
<comment type="caution">
    <text evidence="2">The sequence shown here is derived from an EMBL/GenBank/DDBJ whole genome shotgun (WGS) entry which is preliminary data.</text>
</comment>
<evidence type="ECO:0000259" key="1">
    <source>
        <dbReference type="Pfam" id="PF17168"/>
    </source>
</evidence>
<evidence type="ECO:0000313" key="3">
    <source>
        <dbReference type="Proteomes" id="UP001498398"/>
    </source>
</evidence>
<dbReference type="InterPro" id="IPR033433">
    <property type="entry name" value="GtaA_N"/>
</dbReference>
<feature type="domain" description="Glutaminase A N-terminal" evidence="1">
    <location>
        <begin position="2"/>
        <end position="232"/>
    </location>
</feature>
<dbReference type="Pfam" id="PF17168">
    <property type="entry name" value="DUF5127"/>
    <property type="match status" value="1"/>
</dbReference>
<reference evidence="2 3" key="1">
    <citation type="submission" date="2024-01" db="EMBL/GenBank/DDBJ databases">
        <title>A draft genome for the cacao thread blight pathogen Marasmiellus scandens.</title>
        <authorList>
            <person name="Baruah I.K."/>
            <person name="Leung J."/>
            <person name="Bukari Y."/>
            <person name="Amoako-Attah I."/>
            <person name="Meinhardt L.W."/>
            <person name="Bailey B.A."/>
            <person name="Cohen S.P."/>
        </authorList>
    </citation>
    <scope>NUCLEOTIDE SEQUENCE [LARGE SCALE GENOMIC DNA]</scope>
    <source>
        <strain evidence="2 3">GH-19</strain>
    </source>
</reference>
<gene>
    <name evidence="2" type="ORF">VKT23_017817</name>
</gene>
<evidence type="ECO:0000313" key="2">
    <source>
        <dbReference type="EMBL" id="KAK7438891.1"/>
    </source>
</evidence>
<dbReference type="EMBL" id="JBANRG010000076">
    <property type="protein sequence ID" value="KAK7438891.1"/>
    <property type="molecule type" value="Genomic_DNA"/>
</dbReference>